<feature type="chain" id="PRO_5043864090" description="Beta-glucosidase" evidence="7">
    <location>
        <begin position="23"/>
        <end position="454"/>
    </location>
</feature>
<keyword evidence="2 6" id="KW-0378">Hydrolase</keyword>
<evidence type="ECO:0000256" key="5">
    <source>
        <dbReference type="RuleBase" id="RU003690"/>
    </source>
</evidence>
<accession>A0AAV1RSA1</accession>
<feature type="active site" description="Nucleophile" evidence="4">
    <location>
        <position position="416"/>
    </location>
</feature>
<evidence type="ECO:0000256" key="7">
    <source>
        <dbReference type="SAM" id="SignalP"/>
    </source>
</evidence>
<dbReference type="SUPFAM" id="SSF51445">
    <property type="entry name" value="(Trans)glycosidases"/>
    <property type="match status" value="1"/>
</dbReference>
<proteinExistence type="inferred from homology"/>
<dbReference type="GO" id="GO:0008422">
    <property type="term" value="F:beta-glucosidase activity"/>
    <property type="evidence" value="ECO:0007669"/>
    <property type="project" value="UniProtKB-ARBA"/>
</dbReference>
<comment type="similarity">
    <text evidence="1 5">Belongs to the glycosyl hydrolase 1 family.</text>
</comment>
<evidence type="ECO:0000256" key="4">
    <source>
        <dbReference type="PROSITE-ProRule" id="PRU10055"/>
    </source>
</evidence>
<reference evidence="8 9" key="1">
    <citation type="submission" date="2024-01" db="EMBL/GenBank/DDBJ databases">
        <authorList>
            <person name="Waweru B."/>
        </authorList>
    </citation>
    <scope>NUCLEOTIDE SEQUENCE [LARGE SCALE GENOMIC DNA]</scope>
</reference>
<dbReference type="AlphaFoldDB" id="A0AAV1RSA1"/>
<evidence type="ECO:0000256" key="1">
    <source>
        <dbReference type="ARBA" id="ARBA00010838"/>
    </source>
</evidence>
<dbReference type="PROSITE" id="PS00653">
    <property type="entry name" value="GLYCOSYL_HYDROL_F1_2"/>
    <property type="match status" value="1"/>
</dbReference>
<dbReference type="Pfam" id="PF00232">
    <property type="entry name" value="Glyco_hydro_1"/>
    <property type="match status" value="1"/>
</dbReference>
<evidence type="ECO:0000256" key="6">
    <source>
        <dbReference type="RuleBase" id="RU004468"/>
    </source>
</evidence>
<keyword evidence="3 6" id="KW-0326">Glycosidase</keyword>
<dbReference type="PRINTS" id="PR00131">
    <property type="entry name" value="GLHYDRLASE1"/>
</dbReference>
<dbReference type="PANTHER" id="PTHR10353">
    <property type="entry name" value="GLYCOSYL HYDROLASE"/>
    <property type="match status" value="1"/>
</dbReference>
<evidence type="ECO:0008006" key="10">
    <source>
        <dbReference type="Google" id="ProtNLM"/>
    </source>
</evidence>
<evidence type="ECO:0000256" key="3">
    <source>
        <dbReference type="ARBA" id="ARBA00023295"/>
    </source>
</evidence>
<feature type="signal peptide" evidence="7">
    <location>
        <begin position="1"/>
        <end position="22"/>
    </location>
</feature>
<dbReference type="FunFam" id="3.20.20.80:FF:000020">
    <property type="entry name" value="Beta-glucosidase 12"/>
    <property type="match status" value="1"/>
</dbReference>
<protein>
    <recommendedName>
        <fullName evidence="10">Beta-glucosidase</fullName>
    </recommendedName>
</protein>
<dbReference type="InterPro" id="IPR017853">
    <property type="entry name" value="GH"/>
</dbReference>
<evidence type="ECO:0000313" key="9">
    <source>
        <dbReference type="Proteomes" id="UP001314170"/>
    </source>
</evidence>
<dbReference type="GO" id="GO:0005975">
    <property type="term" value="P:carbohydrate metabolic process"/>
    <property type="evidence" value="ECO:0007669"/>
    <property type="project" value="InterPro"/>
</dbReference>
<organism evidence="8 9">
    <name type="scientific">Dovyalis caffra</name>
    <dbReference type="NCBI Taxonomy" id="77055"/>
    <lineage>
        <taxon>Eukaryota</taxon>
        <taxon>Viridiplantae</taxon>
        <taxon>Streptophyta</taxon>
        <taxon>Embryophyta</taxon>
        <taxon>Tracheophyta</taxon>
        <taxon>Spermatophyta</taxon>
        <taxon>Magnoliopsida</taxon>
        <taxon>eudicotyledons</taxon>
        <taxon>Gunneridae</taxon>
        <taxon>Pentapetalae</taxon>
        <taxon>rosids</taxon>
        <taxon>fabids</taxon>
        <taxon>Malpighiales</taxon>
        <taxon>Salicaceae</taxon>
        <taxon>Flacourtieae</taxon>
        <taxon>Dovyalis</taxon>
    </lineage>
</organism>
<dbReference type="PROSITE" id="PS00572">
    <property type="entry name" value="GLYCOSYL_HYDROL_F1_1"/>
    <property type="match status" value="1"/>
</dbReference>
<dbReference type="PANTHER" id="PTHR10353:SF137">
    <property type="entry name" value="MYROSINASE 3-RELATED"/>
    <property type="match status" value="1"/>
</dbReference>
<dbReference type="InterPro" id="IPR001360">
    <property type="entry name" value="Glyco_hydro_1"/>
</dbReference>
<dbReference type="InterPro" id="IPR033132">
    <property type="entry name" value="GH_1_N_CS"/>
</dbReference>
<evidence type="ECO:0000256" key="2">
    <source>
        <dbReference type="ARBA" id="ARBA00022801"/>
    </source>
</evidence>
<dbReference type="Proteomes" id="UP001314170">
    <property type="component" value="Unassembled WGS sequence"/>
</dbReference>
<gene>
    <name evidence="8" type="ORF">DCAF_LOCUS14301</name>
</gene>
<keyword evidence="7" id="KW-0732">Signal</keyword>
<dbReference type="EMBL" id="CAWUPB010001157">
    <property type="protein sequence ID" value="CAK7339251.1"/>
    <property type="molecule type" value="Genomic_DNA"/>
</dbReference>
<keyword evidence="9" id="KW-1185">Reference proteome</keyword>
<comment type="caution">
    <text evidence="8">The sequence shown here is derived from an EMBL/GenBank/DDBJ whole genome shotgun (WGS) entry which is preliminary data.</text>
</comment>
<name>A0AAV1RSA1_9ROSI</name>
<evidence type="ECO:0000313" key="8">
    <source>
        <dbReference type="EMBL" id="CAK7339251.1"/>
    </source>
</evidence>
<dbReference type="Gene3D" id="3.20.20.80">
    <property type="entry name" value="Glycosidases"/>
    <property type="match status" value="1"/>
</dbReference>
<sequence>MATQSCMLFFLILGLAASNVVAIAIPSHKIQSLNRSSFPRGFIFGSASAAYQYEGAAFEGGKGPSIWDAFTHNFPGKIRDHSTGDVAVDQYHRYKEDVKIMKDMGLDSYRFSISWPRILPKGKLSGGVNKEGIKYYNNLINELLANGLKPFVTLFHWDTPEALDVEYNSFLSPRIVKDFVDFVDVCFREFGDRVQHWITINEPNIFTIGGYAKGINAPNRCSAWMNFNCTDGDSSTEPYLVGHNLIKSHAAAVKLYKTKYQATQKGVIGITIASHWFVPYSKSPQDHAAAQRSLDFLYGWIMDPIVFGHYPRSMRVNVRNRLPRFTKKESETIKGSFDFIGLNYYTAFYSANLLASNITNSSYLTDSHASISSDRNGVLIGPATGSPWLHVYPRGIQDLLLYTKRTYKNPVIYITENGVSDLNDENSMLKEVLNDTMRIDYYNRHLYFVNLAIG</sequence>
<dbReference type="InterPro" id="IPR018120">
    <property type="entry name" value="Glyco_hydro_1_AS"/>
</dbReference>